<feature type="domain" description="AB hydrolase-1" evidence="6">
    <location>
        <begin position="113"/>
        <end position="294"/>
    </location>
</feature>
<evidence type="ECO:0000259" key="7">
    <source>
        <dbReference type="Pfam" id="PF08386"/>
    </source>
</evidence>
<dbReference type="InterPro" id="IPR029058">
    <property type="entry name" value="AB_hydrolase_fold"/>
</dbReference>
<dbReference type="PANTHER" id="PTHR43248">
    <property type="entry name" value="2-SUCCINYL-6-HYDROXY-2,4-CYCLOHEXADIENE-1-CARBOXYLATE SYNTHASE"/>
    <property type="match status" value="1"/>
</dbReference>
<evidence type="ECO:0000313" key="9">
    <source>
        <dbReference type="Proteomes" id="UP001197247"/>
    </source>
</evidence>
<sequence length="537" mass="57738">MVKKKYMVAAVSAALVATTAVSGSVARAIGSGDQANQANRATVVTTAASTAQVSYTPTAIKWGKCDDAGLKSLGAQCGFLTVPLDYDKPQGKTIKLAVSRVKHTVKKAKYQGVMLVNPGGPGGSGLSLSSLGQYVPDGAGDAYDWIGFDPRGVGSSKPSLTCDGSYFSYDRPKYVPGTAKDEKTWLKRAKTYAAKCEKAGGALLDNVKTTDTVKDMDVLRKALGKKKINFYGFSYGTYLGQVYSTMYPGRVRRMVLDGVVDPRDVWYDANLNQDVAFDKNMDTFFAWVAKYNSVYRLGKTEAAVEKEYYKQLKALDKKAAGGKIGGDEWTDIFLSAGYYVFGWEDVADAFAGWVHDGDWKTLKAMYDDSQPQGPGEDNGYAMYLATQCTDVQWPTSWAKWKKDNAAVHQKAPFETWANAWFNAPCLYWDGEVGKPVKVDGSKAPAILLIAETHDAATPYAGALEVRKRFPKSVLIEGVGGTTHSGSLNGVSCTDDAIADYLTDGTLPSRAKGNASDKKCDPVPQPVPAGASSSGKSA</sequence>
<keyword evidence="9" id="KW-1185">Reference proteome</keyword>
<evidence type="ECO:0000256" key="4">
    <source>
        <dbReference type="SAM" id="MobiDB-lite"/>
    </source>
</evidence>
<evidence type="ECO:0000256" key="2">
    <source>
        <dbReference type="ARBA" id="ARBA00022729"/>
    </source>
</evidence>
<dbReference type="InterPro" id="IPR051601">
    <property type="entry name" value="Serine_prot/Carboxylest_S33"/>
</dbReference>
<dbReference type="Pfam" id="PF00561">
    <property type="entry name" value="Abhydrolase_1"/>
    <property type="match status" value="1"/>
</dbReference>
<comment type="similarity">
    <text evidence="1">Belongs to the peptidase S33 family.</text>
</comment>
<proteinExistence type="inferred from homology"/>
<dbReference type="RefSeq" id="WP_214153581.1">
    <property type="nucleotide sequence ID" value="NZ_JAHBAY010000001.1"/>
</dbReference>
<dbReference type="PANTHER" id="PTHR43248:SF29">
    <property type="entry name" value="TRIPEPTIDYL AMINOPEPTIDASE"/>
    <property type="match status" value="1"/>
</dbReference>
<gene>
    <name evidence="8" type="ORF">KIH74_01375</name>
</gene>
<dbReference type="Pfam" id="PF08386">
    <property type="entry name" value="Abhydrolase_4"/>
    <property type="match status" value="1"/>
</dbReference>
<dbReference type="Proteomes" id="UP001197247">
    <property type="component" value="Unassembled WGS sequence"/>
</dbReference>
<organism evidence="8 9">
    <name type="scientific">Kineosporia corallincola</name>
    <dbReference type="NCBI Taxonomy" id="2835133"/>
    <lineage>
        <taxon>Bacteria</taxon>
        <taxon>Bacillati</taxon>
        <taxon>Actinomycetota</taxon>
        <taxon>Actinomycetes</taxon>
        <taxon>Kineosporiales</taxon>
        <taxon>Kineosporiaceae</taxon>
        <taxon>Kineosporia</taxon>
    </lineage>
</organism>
<feature type="region of interest" description="Disordered" evidence="4">
    <location>
        <begin position="507"/>
        <end position="537"/>
    </location>
</feature>
<keyword evidence="2 5" id="KW-0732">Signal</keyword>
<feature type="domain" description="Peptidase S33 tripeptidyl aminopeptidase-like C-terminal" evidence="7">
    <location>
        <begin position="416"/>
        <end position="509"/>
    </location>
</feature>
<reference evidence="8 9" key="1">
    <citation type="submission" date="2021-05" db="EMBL/GenBank/DDBJ databases">
        <title>Kineosporia and Streptomyces sp. nov. two new marine actinobacteria isolated from Coral.</title>
        <authorList>
            <person name="Buangrab K."/>
            <person name="Sutthacheep M."/>
            <person name="Yeemin T."/>
            <person name="Harunari E."/>
            <person name="Igarashi Y."/>
            <person name="Kanchanasin P."/>
            <person name="Tanasupawat S."/>
            <person name="Phongsopitanun W."/>
        </authorList>
    </citation>
    <scope>NUCLEOTIDE SEQUENCE [LARGE SCALE GENOMIC DNA]</scope>
    <source>
        <strain evidence="8 9">J2-2</strain>
    </source>
</reference>
<dbReference type="InterPro" id="IPR013595">
    <property type="entry name" value="Pept_S33_TAP-like_C"/>
</dbReference>
<feature type="signal peptide" evidence="5">
    <location>
        <begin position="1"/>
        <end position="22"/>
    </location>
</feature>
<dbReference type="Gene3D" id="3.40.50.1820">
    <property type="entry name" value="alpha/beta hydrolase"/>
    <property type="match status" value="1"/>
</dbReference>
<dbReference type="SUPFAM" id="SSF53474">
    <property type="entry name" value="alpha/beta-Hydrolases"/>
    <property type="match status" value="1"/>
</dbReference>
<evidence type="ECO:0000256" key="3">
    <source>
        <dbReference type="ARBA" id="ARBA00022801"/>
    </source>
</evidence>
<evidence type="ECO:0000259" key="6">
    <source>
        <dbReference type="Pfam" id="PF00561"/>
    </source>
</evidence>
<dbReference type="InterPro" id="IPR000073">
    <property type="entry name" value="AB_hydrolase_1"/>
</dbReference>
<evidence type="ECO:0000256" key="5">
    <source>
        <dbReference type="SAM" id="SignalP"/>
    </source>
</evidence>
<dbReference type="GO" id="GO:0016787">
    <property type="term" value="F:hydrolase activity"/>
    <property type="evidence" value="ECO:0007669"/>
    <property type="project" value="UniProtKB-KW"/>
</dbReference>
<feature type="chain" id="PRO_5045678544" evidence="5">
    <location>
        <begin position="23"/>
        <end position="537"/>
    </location>
</feature>
<accession>A0ABS5T900</accession>
<name>A0ABS5T900_9ACTN</name>
<keyword evidence="3 8" id="KW-0378">Hydrolase</keyword>
<protein>
    <submittedName>
        <fullName evidence="8">Alpha/beta fold hydrolase</fullName>
    </submittedName>
</protein>
<evidence type="ECO:0000256" key="1">
    <source>
        <dbReference type="ARBA" id="ARBA00010088"/>
    </source>
</evidence>
<evidence type="ECO:0000313" key="8">
    <source>
        <dbReference type="EMBL" id="MBT0767554.1"/>
    </source>
</evidence>
<comment type="caution">
    <text evidence="8">The sequence shown here is derived from an EMBL/GenBank/DDBJ whole genome shotgun (WGS) entry which is preliminary data.</text>
</comment>
<dbReference type="EMBL" id="JAHBAY010000001">
    <property type="protein sequence ID" value="MBT0767554.1"/>
    <property type="molecule type" value="Genomic_DNA"/>
</dbReference>